<dbReference type="Pfam" id="PF06624">
    <property type="entry name" value="RAMP4"/>
    <property type="match status" value="1"/>
</dbReference>
<protein>
    <recommendedName>
        <fullName evidence="6">Stress-associated endoplasmic reticulum protein</fullName>
    </recommendedName>
</protein>
<evidence type="ECO:0000256" key="6">
    <source>
        <dbReference type="RuleBase" id="RU364120"/>
    </source>
</evidence>
<keyword evidence="2 6" id="KW-0812">Transmembrane</keyword>
<keyword evidence="8" id="KW-1185">Reference proteome</keyword>
<reference evidence="7" key="1">
    <citation type="submission" date="2020-12" db="EMBL/GenBank/DDBJ databases">
        <title>Metabolic potential, ecology and presence of endohyphal bacteria is reflected in genomic diversity of Mucoromycotina.</title>
        <authorList>
            <person name="Muszewska A."/>
            <person name="Okrasinska A."/>
            <person name="Steczkiewicz K."/>
            <person name="Drgas O."/>
            <person name="Orlowska M."/>
            <person name="Perlinska-Lenart U."/>
            <person name="Aleksandrzak-Piekarczyk T."/>
            <person name="Szatraj K."/>
            <person name="Zielenkiewicz U."/>
            <person name="Pilsyk S."/>
            <person name="Malc E."/>
            <person name="Mieczkowski P."/>
            <person name="Kruszewska J.S."/>
            <person name="Biernat P."/>
            <person name="Pawlowska J."/>
        </authorList>
    </citation>
    <scope>NUCLEOTIDE SEQUENCE</scope>
    <source>
        <strain evidence="7">WA0000067209</strain>
    </source>
</reference>
<evidence type="ECO:0000256" key="5">
    <source>
        <dbReference type="ARBA" id="ARBA00023136"/>
    </source>
</evidence>
<evidence type="ECO:0000256" key="1">
    <source>
        <dbReference type="ARBA" id="ARBA00005500"/>
    </source>
</evidence>
<name>A0A8H7PWR1_MORIS</name>
<accession>A0A8H7PWR1</accession>
<keyword evidence="5 6" id="KW-0472">Membrane</keyword>
<comment type="subcellular location">
    <subcellularLocation>
        <location evidence="6">Membrane</location>
        <topology evidence="6">Single-pass membrane protein</topology>
    </subcellularLocation>
    <subcellularLocation>
        <location evidence="6">Endoplasmic reticulum membrane</location>
        <topology evidence="6">Single-pass membrane protein</topology>
    </subcellularLocation>
</comment>
<dbReference type="InterPro" id="IPR010580">
    <property type="entry name" value="ER_stress-assoc"/>
</dbReference>
<dbReference type="Proteomes" id="UP000654370">
    <property type="component" value="Unassembled WGS sequence"/>
</dbReference>
<gene>
    <name evidence="7" type="ORF">INT43_008722</name>
</gene>
<evidence type="ECO:0000256" key="3">
    <source>
        <dbReference type="ARBA" id="ARBA00022824"/>
    </source>
</evidence>
<sequence>MATTPTLRKKNAAYQNNVNKRGHVKETLKPKKEWNLPVSMPVLVVLMFITFGGAFLAILELFF</sequence>
<comment type="caution">
    <text evidence="7">The sequence shown here is derived from an EMBL/GenBank/DDBJ whole genome shotgun (WGS) entry which is preliminary data.</text>
</comment>
<evidence type="ECO:0000256" key="4">
    <source>
        <dbReference type="ARBA" id="ARBA00022989"/>
    </source>
</evidence>
<proteinExistence type="inferred from homology"/>
<dbReference type="AlphaFoldDB" id="A0A8H7PWR1"/>
<dbReference type="EMBL" id="JAEPQZ010000005">
    <property type="protein sequence ID" value="KAG2181140.1"/>
    <property type="molecule type" value="Genomic_DNA"/>
</dbReference>
<comment type="function">
    <text evidence="6">Interacts with target proteins during translocation into the lumen of the endoplasmic reticulum. Protects unfolded target proteins against degradation and facilitate correct glycosylation.</text>
</comment>
<dbReference type="OrthoDB" id="16679at2759"/>
<comment type="similarity">
    <text evidence="1 6">Belongs to the RAMP4 family.</text>
</comment>
<dbReference type="GO" id="GO:0005789">
    <property type="term" value="C:endoplasmic reticulum membrane"/>
    <property type="evidence" value="ECO:0007669"/>
    <property type="project" value="UniProtKB-SubCell"/>
</dbReference>
<feature type="transmembrane region" description="Helical" evidence="6">
    <location>
        <begin position="38"/>
        <end position="62"/>
    </location>
</feature>
<evidence type="ECO:0000256" key="2">
    <source>
        <dbReference type="ARBA" id="ARBA00022692"/>
    </source>
</evidence>
<evidence type="ECO:0000313" key="8">
    <source>
        <dbReference type="Proteomes" id="UP000654370"/>
    </source>
</evidence>
<keyword evidence="4 6" id="KW-1133">Transmembrane helix</keyword>
<evidence type="ECO:0000313" key="7">
    <source>
        <dbReference type="EMBL" id="KAG2181140.1"/>
    </source>
</evidence>
<organism evidence="7 8">
    <name type="scientific">Mortierella isabellina</name>
    <name type="common">Filamentous fungus</name>
    <name type="synonym">Umbelopsis isabellina</name>
    <dbReference type="NCBI Taxonomy" id="91625"/>
    <lineage>
        <taxon>Eukaryota</taxon>
        <taxon>Fungi</taxon>
        <taxon>Fungi incertae sedis</taxon>
        <taxon>Mucoromycota</taxon>
        <taxon>Mucoromycotina</taxon>
        <taxon>Umbelopsidomycetes</taxon>
        <taxon>Umbelopsidales</taxon>
        <taxon>Umbelopsidaceae</taxon>
        <taxon>Umbelopsis</taxon>
    </lineage>
</organism>
<keyword evidence="3 6" id="KW-0256">Endoplasmic reticulum</keyword>